<name>A0A5B7FFF6_PORTR</name>
<protein>
    <submittedName>
        <fullName evidence="1">Uncharacterized protein</fullName>
    </submittedName>
</protein>
<accession>A0A5B7FFF6</accession>
<gene>
    <name evidence="1" type="ORF">E2C01_039708</name>
</gene>
<organism evidence="1 2">
    <name type="scientific">Portunus trituberculatus</name>
    <name type="common">Swimming crab</name>
    <name type="synonym">Neptunus trituberculatus</name>
    <dbReference type="NCBI Taxonomy" id="210409"/>
    <lineage>
        <taxon>Eukaryota</taxon>
        <taxon>Metazoa</taxon>
        <taxon>Ecdysozoa</taxon>
        <taxon>Arthropoda</taxon>
        <taxon>Crustacea</taxon>
        <taxon>Multicrustacea</taxon>
        <taxon>Malacostraca</taxon>
        <taxon>Eumalacostraca</taxon>
        <taxon>Eucarida</taxon>
        <taxon>Decapoda</taxon>
        <taxon>Pleocyemata</taxon>
        <taxon>Brachyura</taxon>
        <taxon>Eubrachyura</taxon>
        <taxon>Portunoidea</taxon>
        <taxon>Portunidae</taxon>
        <taxon>Portuninae</taxon>
        <taxon>Portunus</taxon>
    </lineage>
</organism>
<proteinExistence type="predicted"/>
<reference evidence="1 2" key="1">
    <citation type="submission" date="2019-05" db="EMBL/GenBank/DDBJ databases">
        <title>Another draft genome of Portunus trituberculatus and its Hox gene families provides insights of decapod evolution.</title>
        <authorList>
            <person name="Jeong J.-H."/>
            <person name="Song I."/>
            <person name="Kim S."/>
            <person name="Choi T."/>
            <person name="Kim D."/>
            <person name="Ryu S."/>
            <person name="Kim W."/>
        </authorList>
    </citation>
    <scope>NUCLEOTIDE SEQUENCE [LARGE SCALE GENOMIC DNA]</scope>
    <source>
        <tissue evidence="1">Muscle</tissue>
    </source>
</reference>
<dbReference type="OrthoDB" id="2286242at2759"/>
<dbReference type="Proteomes" id="UP000324222">
    <property type="component" value="Unassembled WGS sequence"/>
</dbReference>
<sequence>MAVATVAALELQDNLTLDKDMVLQASRNDPVYQLLLARVLAGDWHPQRSQELACLRPFYSIRTGRGWGCREAW</sequence>
<evidence type="ECO:0000313" key="1">
    <source>
        <dbReference type="EMBL" id="MPC46001.1"/>
    </source>
</evidence>
<keyword evidence="2" id="KW-1185">Reference proteome</keyword>
<comment type="caution">
    <text evidence="1">The sequence shown here is derived from an EMBL/GenBank/DDBJ whole genome shotgun (WGS) entry which is preliminary data.</text>
</comment>
<dbReference type="EMBL" id="VSRR010006989">
    <property type="protein sequence ID" value="MPC46001.1"/>
    <property type="molecule type" value="Genomic_DNA"/>
</dbReference>
<evidence type="ECO:0000313" key="2">
    <source>
        <dbReference type="Proteomes" id="UP000324222"/>
    </source>
</evidence>
<dbReference type="AlphaFoldDB" id="A0A5B7FFF6"/>